<dbReference type="InterPro" id="IPR017850">
    <property type="entry name" value="Alkaline_phosphatase_core_sf"/>
</dbReference>
<sequence>MRYLVILGDGMADRPVPELGGRTPLEAAHKPHMDWLAQHGEVGMARTVPEGMPPGSDTANLSVMGYDPRTCYSGRSPLEAVSMGIPLAEDDVTFRCNLVTLSEEEAYEDCTMVDYSSDEITTRESSQLIHDLNQAFHTENRDLFPGISYRHCLVLHHAKTGSLCTPPHDISGRPIRDHLPGGTYGAQLLELMKRSREILRSHPVNLDRIARGLRPATSCWFWGEGTRPAIQNFTEKYGVKGGVISAVDLIKGIAICAGLESVDVPGATGTVHTNFPGKAQAAIDLFRRGAQFVYIHMEAPDECGHRHEVENKVKSIELIDSQVVGPVLEALQADGEPFSVLVMPDHPTPLDIRTHSADPVPFVLWRSGRQGAHPAPRYTEAEGERTGLFVPQGCRMMDWLIKEEKI</sequence>
<dbReference type="GO" id="GO:0004619">
    <property type="term" value="F:phosphoglycerate mutase activity"/>
    <property type="evidence" value="ECO:0007669"/>
    <property type="project" value="UniProtKB-EC"/>
</dbReference>
<dbReference type="PANTHER" id="PTHR31209">
    <property type="entry name" value="COFACTOR-INDEPENDENT PHOSPHOGLYCERATE MUTASE"/>
    <property type="match status" value="1"/>
</dbReference>
<dbReference type="Pfam" id="PF01676">
    <property type="entry name" value="Metalloenzyme"/>
    <property type="match status" value="1"/>
</dbReference>
<keyword evidence="6 8" id="KW-0413">Isomerase</keyword>
<comment type="catalytic activity">
    <reaction evidence="1">
        <text>(2R)-2-phosphoglycerate = (2R)-3-phosphoglycerate</text>
        <dbReference type="Rhea" id="RHEA:15901"/>
        <dbReference type="ChEBI" id="CHEBI:58272"/>
        <dbReference type="ChEBI" id="CHEBI:58289"/>
        <dbReference type="EC" id="5.4.2.12"/>
    </reaction>
</comment>
<dbReference type="InterPro" id="IPR004456">
    <property type="entry name" value="Pglycerate_mutase_ApgM"/>
</dbReference>
<dbReference type="InterPro" id="IPR006124">
    <property type="entry name" value="Metalloenzyme"/>
</dbReference>
<dbReference type="InterPro" id="IPR023665">
    <property type="entry name" value="ApgAM_prokaryotes"/>
</dbReference>
<feature type="domain" description="Metalloenzyme" evidence="7">
    <location>
        <begin position="1"/>
        <end position="382"/>
    </location>
</feature>
<comment type="function">
    <text evidence="2">Catalyzes the interconversion of 2-phosphoglycerate and 3-phosphoglycerate.</text>
</comment>
<dbReference type="EMBL" id="DXES01000089">
    <property type="protein sequence ID" value="HIX65424.1"/>
    <property type="molecule type" value="Genomic_DNA"/>
</dbReference>
<evidence type="ECO:0000256" key="4">
    <source>
        <dbReference type="ARBA" id="ARBA00005524"/>
    </source>
</evidence>
<evidence type="ECO:0000259" key="7">
    <source>
        <dbReference type="Pfam" id="PF01676"/>
    </source>
</evidence>
<evidence type="ECO:0000256" key="5">
    <source>
        <dbReference type="ARBA" id="ARBA00023152"/>
    </source>
</evidence>
<evidence type="ECO:0000313" key="9">
    <source>
        <dbReference type="Proteomes" id="UP000886800"/>
    </source>
</evidence>
<dbReference type="NCBIfam" id="TIGR02535">
    <property type="entry name" value="hyp_Hser_kinase"/>
    <property type="match status" value="1"/>
</dbReference>
<dbReference type="NCBIfam" id="TIGR00306">
    <property type="entry name" value="apgM"/>
    <property type="match status" value="1"/>
</dbReference>
<evidence type="ECO:0000256" key="2">
    <source>
        <dbReference type="ARBA" id="ARBA00002315"/>
    </source>
</evidence>
<organism evidence="8 9">
    <name type="scientific">Candidatus Anaerotruncus excrementipullorum</name>
    <dbReference type="NCBI Taxonomy" id="2838465"/>
    <lineage>
        <taxon>Bacteria</taxon>
        <taxon>Bacillati</taxon>
        <taxon>Bacillota</taxon>
        <taxon>Clostridia</taxon>
        <taxon>Eubacteriales</taxon>
        <taxon>Oscillospiraceae</taxon>
        <taxon>Anaerotruncus</taxon>
    </lineage>
</organism>
<comment type="pathway">
    <text evidence="3">Carbohydrate degradation.</text>
</comment>
<dbReference type="EC" id="5.4.2.12" evidence="8"/>
<protein>
    <submittedName>
        <fullName evidence="8">Cofactor-independent phosphoglycerate mutase</fullName>
        <ecNumber evidence="8">5.4.2.12</ecNumber>
    </submittedName>
</protein>
<dbReference type="CDD" id="cd16011">
    <property type="entry name" value="iPGM_like"/>
    <property type="match status" value="1"/>
</dbReference>
<keyword evidence="5" id="KW-0324">Glycolysis</keyword>
<dbReference type="GO" id="GO:0006096">
    <property type="term" value="P:glycolytic process"/>
    <property type="evidence" value="ECO:0007669"/>
    <property type="project" value="UniProtKB-KW"/>
</dbReference>
<dbReference type="Proteomes" id="UP000886800">
    <property type="component" value="Unassembled WGS sequence"/>
</dbReference>
<dbReference type="Pfam" id="PF10143">
    <property type="entry name" value="PhosphMutase"/>
    <property type="match status" value="1"/>
</dbReference>
<dbReference type="SUPFAM" id="SSF53649">
    <property type="entry name" value="Alkaline phosphatase-like"/>
    <property type="match status" value="1"/>
</dbReference>
<proteinExistence type="inferred from homology"/>
<dbReference type="PIRSF" id="PIRSF006392">
    <property type="entry name" value="IPGAM_arch"/>
    <property type="match status" value="1"/>
</dbReference>
<comment type="similarity">
    <text evidence="4">Belongs to the BPG-independent phosphoglycerate mutase family. A-PGAM subfamily.</text>
</comment>
<evidence type="ECO:0000256" key="6">
    <source>
        <dbReference type="ARBA" id="ARBA00023235"/>
    </source>
</evidence>
<dbReference type="GO" id="GO:0046872">
    <property type="term" value="F:metal ion binding"/>
    <property type="evidence" value="ECO:0007669"/>
    <property type="project" value="InterPro"/>
</dbReference>
<dbReference type="PANTHER" id="PTHR31209:SF4">
    <property type="entry name" value="2,3-BISPHOSPHOGLYCERATE-INDEPENDENT PHOSPHOGLYCERATE MUTASE"/>
    <property type="match status" value="1"/>
</dbReference>
<comment type="caution">
    <text evidence="8">The sequence shown here is derived from an EMBL/GenBank/DDBJ whole genome shotgun (WGS) entry which is preliminary data.</text>
</comment>
<evidence type="ECO:0000313" key="8">
    <source>
        <dbReference type="EMBL" id="HIX65424.1"/>
    </source>
</evidence>
<dbReference type="AlphaFoldDB" id="A0A9D1WQM1"/>
<dbReference type="NCBIfam" id="NF003242">
    <property type="entry name" value="PRK04200.1"/>
    <property type="match status" value="1"/>
</dbReference>
<evidence type="ECO:0000256" key="1">
    <source>
        <dbReference type="ARBA" id="ARBA00000370"/>
    </source>
</evidence>
<dbReference type="Gene3D" id="3.40.720.10">
    <property type="entry name" value="Alkaline Phosphatase, subunit A"/>
    <property type="match status" value="2"/>
</dbReference>
<name>A0A9D1WQM1_9FIRM</name>
<reference evidence="8" key="1">
    <citation type="journal article" date="2021" name="PeerJ">
        <title>Extensive microbial diversity within the chicken gut microbiome revealed by metagenomics and culture.</title>
        <authorList>
            <person name="Gilroy R."/>
            <person name="Ravi A."/>
            <person name="Getino M."/>
            <person name="Pursley I."/>
            <person name="Horton D.L."/>
            <person name="Alikhan N.F."/>
            <person name="Baker D."/>
            <person name="Gharbi K."/>
            <person name="Hall N."/>
            <person name="Watson M."/>
            <person name="Adriaenssens E.M."/>
            <person name="Foster-Nyarko E."/>
            <person name="Jarju S."/>
            <person name="Secka A."/>
            <person name="Antonio M."/>
            <person name="Oren A."/>
            <person name="Chaudhuri R.R."/>
            <person name="La Ragione R."/>
            <person name="Hildebrand F."/>
            <person name="Pallen M.J."/>
        </authorList>
    </citation>
    <scope>NUCLEOTIDE SEQUENCE</scope>
    <source>
        <strain evidence="8">CHK188-5543</strain>
    </source>
</reference>
<gene>
    <name evidence="8" type="ORF">H9736_04170</name>
</gene>
<reference evidence="8" key="2">
    <citation type="submission" date="2021-04" db="EMBL/GenBank/DDBJ databases">
        <authorList>
            <person name="Gilroy R."/>
        </authorList>
    </citation>
    <scope>NUCLEOTIDE SEQUENCE</scope>
    <source>
        <strain evidence="8">CHK188-5543</strain>
    </source>
</reference>
<evidence type="ECO:0000256" key="3">
    <source>
        <dbReference type="ARBA" id="ARBA00004921"/>
    </source>
</evidence>
<accession>A0A9D1WQM1</accession>